<keyword evidence="6" id="KW-0067">ATP-binding</keyword>
<dbReference type="InterPro" id="IPR032284">
    <property type="entry name" value="RecQ_Zn-bd"/>
</dbReference>
<dbReference type="InterPro" id="IPR014001">
    <property type="entry name" value="Helicase_ATP-bd"/>
</dbReference>
<dbReference type="GO" id="GO:0030894">
    <property type="term" value="C:replisome"/>
    <property type="evidence" value="ECO:0007669"/>
    <property type="project" value="TreeGrafter"/>
</dbReference>
<evidence type="ECO:0000256" key="8">
    <source>
        <dbReference type="ARBA" id="ARBA00023235"/>
    </source>
</evidence>
<dbReference type="SUPFAM" id="SSF52540">
    <property type="entry name" value="P-loop containing nucleoside triphosphate hydrolases"/>
    <property type="match status" value="1"/>
</dbReference>
<keyword evidence="2" id="KW-0479">Metal-binding</keyword>
<keyword evidence="8" id="KW-0413">Isomerase</keyword>
<feature type="domain" description="Helicase C-terminal" evidence="14">
    <location>
        <begin position="214"/>
        <end position="382"/>
    </location>
</feature>
<dbReference type="Pfam" id="PF16124">
    <property type="entry name" value="RecQ_Zn_bind"/>
    <property type="match status" value="1"/>
</dbReference>
<dbReference type="SMART" id="SM00487">
    <property type="entry name" value="DEXDc"/>
    <property type="match status" value="1"/>
</dbReference>
<dbReference type="GO" id="GO:0003677">
    <property type="term" value="F:DNA binding"/>
    <property type="evidence" value="ECO:0007669"/>
    <property type="project" value="UniProtKB-KW"/>
</dbReference>
<dbReference type="InterPro" id="IPR027417">
    <property type="entry name" value="P-loop_NTPase"/>
</dbReference>
<dbReference type="PANTHER" id="PTHR13710">
    <property type="entry name" value="DNA HELICASE RECQ FAMILY MEMBER"/>
    <property type="match status" value="1"/>
</dbReference>
<evidence type="ECO:0000256" key="12">
    <source>
        <dbReference type="ARBA" id="ARBA00044550"/>
    </source>
</evidence>
<dbReference type="GO" id="GO:0043590">
    <property type="term" value="C:bacterial nucleoid"/>
    <property type="evidence" value="ECO:0007669"/>
    <property type="project" value="TreeGrafter"/>
</dbReference>
<feature type="domain" description="Helicase ATP-binding" evidence="13">
    <location>
        <begin position="38"/>
        <end position="204"/>
    </location>
</feature>
<protein>
    <recommendedName>
        <fullName evidence="11">ATP-dependent DNA helicase RecQ</fullName>
        <ecNumber evidence="10">5.6.2.4</ecNumber>
    </recommendedName>
    <alternativeName>
        <fullName evidence="12">DNA 3'-5' helicase RecQ</fullName>
    </alternativeName>
</protein>
<evidence type="ECO:0000313" key="15">
    <source>
        <dbReference type="EMBL" id="CAA9568880.1"/>
    </source>
</evidence>
<comment type="similarity">
    <text evidence="1">Belongs to the helicase family. RecQ subfamily.</text>
</comment>
<evidence type="ECO:0000256" key="6">
    <source>
        <dbReference type="ARBA" id="ARBA00022840"/>
    </source>
</evidence>
<keyword evidence="5 15" id="KW-0347">Helicase</keyword>
<dbReference type="InterPro" id="IPR004589">
    <property type="entry name" value="DNA_helicase_ATP-dep_RecQ"/>
</dbReference>
<evidence type="ECO:0000256" key="9">
    <source>
        <dbReference type="ARBA" id="ARBA00034617"/>
    </source>
</evidence>
<evidence type="ECO:0000256" key="7">
    <source>
        <dbReference type="ARBA" id="ARBA00023125"/>
    </source>
</evidence>
<dbReference type="GO" id="GO:0009378">
    <property type="term" value="F:four-way junction helicase activity"/>
    <property type="evidence" value="ECO:0007669"/>
    <property type="project" value="TreeGrafter"/>
</dbReference>
<dbReference type="PROSITE" id="PS51192">
    <property type="entry name" value="HELICASE_ATP_BIND_1"/>
    <property type="match status" value="1"/>
</dbReference>
<dbReference type="GO" id="GO:0006281">
    <property type="term" value="P:DNA repair"/>
    <property type="evidence" value="ECO:0007669"/>
    <property type="project" value="TreeGrafter"/>
</dbReference>
<dbReference type="GO" id="GO:0006310">
    <property type="term" value="P:DNA recombination"/>
    <property type="evidence" value="ECO:0007669"/>
    <property type="project" value="InterPro"/>
</dbReference>
<evidence type="ECO:0000256" key="4">
    <source>
        <dbReference type="ARBA" id="ARBA00022801"/>
    </source>
</evidence>
<evidence type="ECO:0000256" key="1">
    <source>
        <dbReference type="ARBA" id="ARBA00005446"/>
    </source>
</evidence>
<evidence type="ECO:0000259" key="14">
    <source>
        <dbReference type="PROSITE" id="PS51194"/>
    </source>
</evidence>
<reference evidence="15" key="1">
    <citation type="submission" date="2020-02" db="EMBL/GenBank/DDBJ databases">
        <authorList>
            <person name="Meier V. D."/>
        </authorList>
    </citation>
    <scope>NUCLEOTIDE SEQUENCE</scope>
    <source>
        <strain evidence="15">AVDCRST_MAG86</strain>
    </source>
</reference>
<sequence length="541" mass="59408">MIPAIAPVTLTLVRADPSRLLQQYFGFSEFRPGQPEAVAAALAGRDVLAVMPTGAGKSLCYQLPALAGGGLTVVVSPLIALMKDQVERLRRRGVGAAALNSQLSPAQQRALLGQLRDLRLLYISPERLSSDAVQRRFREAGVTRLVVDEAHCISGWGHDFRPDYRQLGDIREKLGDPPVTALTATATVVVRGDITTLLGLREPEVVLTGFDRPNLRYRVWPVPNETAKHEALWTLLTRHPGPSVVYAGTRERVEATARQLQTWGFKSAPYHAGLDAEERNSVQDAFLRNHIAVMVATNAFGMGVDKPDIGQVVHLDLPASVEAYYQEAGRAGRDGEAATCTLLYAEGDAERQRGLLSASTPTPLDLKRTFVGTKNAQPEPLAADTLGLNRGKLIGTLQLLEAQGIVTLARQKRTLTLTLHPNWHSDVPEFKDSWTEAYAQRRLRLLEQIILYTETGRCRREALLSYFGDTASRGACGCDHCVPEPFLTETSLSALPRFRTPQPVGRAGEIAGWLERQEFLERHGLLGRRYRLSARGAQALA</sequence>
<dbReference type="GO" id="GO:0043138">
    <property type="term" value="F:3'-5' DNA helicase activity"/>
    <property type="evidence" value="ECO:0007669"/>
    <property type="project" value="UniProtKB-EC"/>
</dbReference>
<dbReference type="PROSITE" id="PS51194">
    <property type="entry name" value="HELICASE_CTER"/>
    <property type="match status" value="1"/>
</dbReference>
<accession>A0A6J4V4K4</accession>
<dbReference type="GO" id="GO:0005737">
    <property type="term" value="C:cytoplasm"/>
    <property type="evidence" value="ECO:0007669"/>
    <property type="project" value="TreeGrafter"/>
</dbReference>
<dbReference type="PANTHER" id="PTHR13710:SF105">
    <property type="entry name" value="ATP-DEPENDENT DNA HELICASE Q1"/>
    <property type="match status" value="1"/>
</dbReference>
<dbReference type="GO" id="GO:0005524">
    <property type="term" value="F:ATP binding"/>
    <property type="evidence" value="ECO:0007669"/>
    <property type="project" value="UniProtKB-KW"/>
</dbReference>
<dbReference type="InterPro" id="IPR011545">
    <property type="entry name" value="DEAD/DEAH_box_helicase_dom"/>
</dbReference>
<keyword evidence="7" id="KW-0238">DNA-binding</keyword>
<name>A0A6J4V4K4_9DEIN</name>
<gene>
    <name evidence="15" type="ORF">AVDCRST_MAG86-1471</name>
</gene>
<dbReference type="FunFam" id="3.40.50.300:FF:001389">
    <property type="entry name" value="ATP-dependent DNA helicase RecQ"/>
    <property type="match status" value="1"/>
</dbReference>
<comment type="catalytic activity">
    <reaction evidence="9">
        <text>Couples ATP hydrolysis with the unwinding of duplex DNA by translocating in the 3'-5' direction.</text>
        <dbReference type="EC" id="5.6.2.4"/>
    </reaction>
</comment>
<dbReference type="InterPro" id="IPR001650">
    <property type="entry name" value="Helicase_C-like"/>
</dbReference>
<dbReference type="SMART" id="SM00490">
    <property type="entry name" value="HELICc"/>
    <property type="match status" value="1"/>
</dbReference>
<dbReference type="NCBIfam" id="TIGR00614">
    <property type="entry name" value="recQ_fam"/>
    <property type="match status" value="1"/>
</dbReference>
<keyword evidence="3" id="KW-0547">Nucleotide-binding</keyword>
<dbReference type="AlphaFoldDB" id="A0A6J4V4K4"/>
<dbReference type="EMBL" id="CADCWP010000100">
    <property type="protein sequence ID" value="CAA9568880.1"/>
    <property type="molecule type" value="Genomic_DNA"/>
</dbReference>
<evidence type="ECO:0000256" key="3">
    <source>
        <dbReference type="ARBA" id="ARBA00022741"/>
    </source>
</evidence>
<dbReference type="Gene3D" id="3.40.50.300">
    <property type="entry name" value="P-loop containing nucleotide triphosphate hydrolases"/>
    <property type="match status" value="2"/>
</dbReference>
<dbReference type="EC" id="5.6.2.4" evidence="10"/>
<evidence type="ECO:0000259" key="13">
    <source>
        <dbReference type="PROSITE" id="PS51192"/>
    </source>
</evidence>
<evidence type="ECO:0000256" key="5">
    <source>
        <dbReference type="ARBA" id="ARBA00022806"/>
    </source>
</evidence>
<organism evidence="15">
    <name type="scientific">uncultured Truepera sp</name>
    <dbReference type="NCBI Taxonomy" id="543023"/>
    <lineage>
        <taxon>Bacteria</taxon>
        <taxon>Thermotogati</taxon>
        <taxon>Deinococcota</taxon>
        <taxon>Deinococci</taxon>
        <taxon>Trueperales</taxon>
        <taxon>Trueperaceae</taxon>
        <taxon>Truepera</taxon>
        <taxon>environmental samples</taxon>
    </lineage>
</organism>
<evidence type="ECO:0000256" key="10">
    <source>
        <dbReference type="ARBA" id="ARBA00034808"/>
    </source>
</evidence>
<dbReference type="Pfam" id="PF00270">
    <property type="entry name" value="DEAD"/>
    <property type="match status" value="1"/>
</dbReference>
<dbReference type="GO" id="GO:0046872">
    <property type="term" value="F:metal ion binding"/>
    <property type="evidence" value="ECO:0007669"/>
    <property type="project" value="UniProtKB-KW"/>
</dbReference>
<evidence type="ECO:0000256" key="11">
    <source>
        <dbReference type="ARBA" id="ARBA00044535"/>
    </source>
</evidence>
<evidence type="ECO:0000256" key="2">
    <source>
        <dbReference type="ARBA" id="ARBA00022723"/>
    </source>
</evidence>
<proteinExistence type="inferred from homology"/>
<keyword evidence="4" id="KW-0378">Hydrolase</keyword>
<dbReference type="Pfam" id="PF00271">
    <property type="entry name" value="Helicase_C"/>
    <property type="match status" value="1"/>
</dbReference>
<dbReference type="GO" id="GO:0016787">
    <property type="term" value="F:hydrolase activity"/>
    <property type="evidence" value="ECO:0007669"/>
    <property type="project" value="UniProtKB-KW"/>
</dbReference>
<dbReference type="CDD" id="cd17920">
    <property type="entry name" value="DEXHc_RecQ"/>
    <property type="match status" value="1"/>
</dbReference>